<dbReference type="EMBL" id="AMZH03007999">
    <property type="protein sequence ID" value="RRT59933.1"/>
    <property type="molecule type" value="Genomic_DNA"/>
</dbReference>
<accession>A0A426Z7P1</accession>
<dbReference type="Proteomes" id="UP000287651">
    <property type="component" value="Unassembled WGS sequence"/>
</dbReference>
<proteinExistence type="predicted"/>
<evidence type="ECO:0000313" key="1">
    <source>
        <dbReference type="EMBL" id="RRT59933.1"/>
    </source>
</evidence>
<feature type="non-terminal residue" evidence="1">
    <location>
        <position position="1"/>
    </location>
</feature>
<comment type="caution">
    <text evidence="1">The sequence shown here is derived from an EMBL/GenBank/DDBJ whole genome shotgun (WGS) entry which is preliminary data.</text>
</comment>
<gene>
    <name evidence="1" type="ORF">B296_00043537</name>
</gene>
<sequence>KVEFRSIFRAPSQNFKILIIPKVLYHGKSYEHGFMKKLDGHKPCVKSSFDRFFVHRVNFKILAIPNVLAHAPNFKILAIPNVLAHGNSYEHCFVKKWDGHKLCAKLRAKSSFDRFSPPTRNFKILDIHNVLTNGNSYEH</sequence>
<dbReference type="AlphaFoldDB" id="A0A426Z7P1"/>
<protein>
    <submittedName>
        <fullName evidence="1">Uncharacterized protein</fullName>
    </submittedName>
</protein>
<name>A0A426Z7P1_ENSVE</name>
<evidence type="ECO:0000313" key="2">
    <source>
        <dbReference type="Proteomes" id="UP000287651"/>
    </source>
</evidence>
<reference evidence="1 2" key="1">
    <citation type="journal article" date="2014" name="Agronomy (Basel)">
        <title>A Draft Genome Sequence for Ensete ventricosum, the Drought-Tolerant Tree Against Hunger.</title>
        <authorList>
            <person name="Harrison J."/>
            <person name="Moore K.A."/>
            <person name="Paszkiewicz K."/>
            <person name="Jones T."/>
            <person name="Grant M."/>
            <person name="Ambacheew D."/>
            <person name="Muzemil S."/>
            <person name="Studholme D.J."/>
        </authorList>
    </citation>
    <scope>NUCLEOTIDE SEQUENCE [LARGE SCALE GENOMIC DNA]</scope>
</reference>
<organism evidence="1 2">
    <name type="scientific">Ensete ventricosum</name>
    <name type="common">Abyssinian banana</name>
    <name type="synonym">Musa ensete</name>
    <dbReference type="NCBI Taxonomy" id="4639"/>
    <lineage>
        <taxon>Eukaryota</taxon>
        <taxon>Viridiplantae</taxon>
        <taxon>Streptophyta</taxon>
        <taxon>Embryophyta</taxon>
        <taxon>Tracheophyta</taxon>
        <taxon>Spermatophyta</taxon>
        <taxon>Magnoliopsida</taxon>
        <taxon>Liliopsida</taxon>
        <taxon>Zingiberales</taxon>
        <taxon>Musaceae</taxon>
        <taxon>Ensete</taxon>
    </lineage>
</organism>